<dbReference type="EMBL" id="QNUK01000884">
    <property type="protein sequence ID" value="KAF5888975.1"/>
    <property type="molecule type" value="Genomic_DNA"/>
</dbReference>
<reference evidence="1" key="1">
    <citation type="submission" date="2020-07" db="EMBL/GenBank/DDBJ databases">
        <title>Clarias magur genome sequencing, assembly and annotation.</title>
        <authorList>
            <person name="Kushwaha B."/>
            <person name="Kumar R."/>
            <person name="Das P."/>
            <person name="Joshi C.G."/>
            <person name="Kumar D."/>
            <person name="Nagpure N.S."/>
            <person name="Pandey M."/>
            <person name="Agarwal S."/>
            <person name="Srivastava S."/>
            <person name="Singh M."/>
            <person name="Sahoo L."/>
            <person name="Jayasankar P."/>
            <person name="Meher P.K."/>
            <person name="Koringa P.G."/>
            <person name="Iquebal M.A."/>
            <person name="Das S.P."/>
            <person name="Bit A."/>
            <person name="Patnaik S."/>
            <person name="Patel N."/>
            <person name="Shah T.M."/>
            <person name="Hinsu A."/>
            <person name="Jena J.K."/>
        </authorList>
    </citation>
    <scope>NUCLEOTIDE SEQUENCE</scope>
    <source>
        <strain evidence="1">CIFAMagur01</strain>
        <tissue evidence="1">Testis</tissue>
    </source>
</reference>
<evidence type="ECO:0000313" key="1">
    <source>
        <dbReference type="EMBL" id="KAF5888975.1"/>
    </source>
</evidence>
<organism evidence="1 2">
    <name type="scientific">Clarias magur</name>
    <name type="common">Asian catfish</name>
    <name type="synonym">Macropteronotus magur</name>
    <dbReference type="NCBI Taxonomy" id="1594786"/>
    <lineage>
        <taxon>Eukaryota</taxon>
        <taxon>Metazoa</taxon>
        <taxon>Chordata</taxon>
        <taxon>Craniata</taxon>
        <taxon>Vertebrata</taxon>
        <taxon>Euteleostomi</taxon>
        <taxon>Actinopterygii</taxon>
        <taxon>Neopterygii</taxon>
        <taxon>Teleostei</taxon>
        <taxon>Ostariophysi</taxon>
        <taxon>Siluriformes</taxon>
        <taxon>Clariidae</taxon>
        <taxon>Clarias</taxon>
    </lineage>
</organism>
<feature type="non-terminal residue" evidence="1">
    <location>
        <position position="178"/>
    </location>
</feature>
<protein>
    <submittedName>
        <fullName evidence="1">Uncharacterized protein</fullName>
    </submittedName>
</protein>
<accession>A0A8J4X919</accession>
<gene>
    <name evidence="1" type="ORF">DAT39_021324</name>
</gene>
<proteinExistence type="predicted"/>
<dbReference type="Proteomes" id="UP000727407">
    <property type="component" value="Unassembled WGS sequence"/>
</dbReference>
<evidence type="ECO:0000313" key="2">
    <source>
        <dbReference type="Proteomes" id="UP000727407"/>
    </source>
</evidence>
<name>A0A8J4X919_CLAMG</name>
<sequence>MGLDYDPVVTQRAGVTLSLDFDPRGLMPRHEAVLLSVSLEDPVLGQPSSCYLHGMQAEINLSSWRDQITYTVVMAESSRAVRPTDQISGWVLVRNNDIAGKDNPPWVKLRWSDLSQVVFESEGPWDTDLEVPLEDGGTGRDMFVHETELTVEAVSQEMVTHSKKVDVIVLQSSQEGED</sequence>
<dbReference type="AlphaFoldDB" id="A0A8J4X919"/>
<keyword evidence="2" id="KW-1185">Reference proteome</keyword>
<comment type="caution">
    <text evidence="1">The sequence shown here is derived from an EMBL/GenBank/DDBJ whole genome shotgun (WGS) entry which is preliminary data.</text>
</comment>